<feature type="transmembrane region" description="Helical" evidence="2">
    <location>
        <begin position="717"/>
        <end position="737"/>
    </location>
</feature>
<comment type="caution">
    <text evidence="4">The sequence shown here is derived from an EMBL/GenBank/DDBJ whole genome shotgun (WGS) entry which is preliminary data.</text>
</comment>
<dbReference type="InterPro" id="IPR011123">
    <property type="entry name" value="Y_Y_Y"/>
</dbReference>
<dbReference type="GO" id="GO:0003677">
    <property type="term" value="F:DNA binding"/>
    <property type="evidence" value="ECO:0007669"/>
    <property type="project" value="InterPro"/>
</dbReference>
<dbReference type="Gene3D" id="2.130.10.10">
    <property type="entry name" value="YVTN repeat-like/Quinoprotein amine dehydrogenase"/>
    <property type="match status" value="2"/>
</dbReference>
<dbReference type="InterPro" id="IPR013783">
    <property type="entry name" value="Ig-like_fold"/>
</dbReference>
<evidence type="ECO:0000256" key="2">
    <source>
        <dbReference type="SAM" id="Phobius"/>
    </source>
</evidence>
<dbReference type="Pfam" id="PF07495">
    <property type="entry name" value="Y_Y_Y"/>
    <property type="match status" value="1"/>
</dbReference>
<dbReference type="RefSeq" id="WP_111626166.1">
    <property type="nucleotide sequence ID" value="NZ_QLMC01000001.1"/>
</dbReference>
<evidence type="ECO:0000313" key="4">
    <source>
        <dbReference type="EMBL" id="RAK01918.1"/>
    </source>
</evidence>
<evidence type="ECO:0000259" key="3">
    <source>
        <dbReference type="Pfam" id="PF07495"/>
    </source>
</evidence>
<evidence type="ECO:0000256" key="1">
    <source>
        <dbReference type="SAM" id="Coils"/>
    </source>
</evidence>
<keyword evidence="1" id="KW-0175">Coiled coil</keyword>
<feature type="domain" description="Two component regulator three Y" evidence="3">
    <location>
        <begin position="657"/>
        <end position="708"/>
    </location>
</feature>
<feature type="coiled-coil region" evidence="1">
    <location>
        <begin position="742"/>
        <end position="820"/>
    </location>
</feature>
<dbReference type="Proteomes" id="UP000248790">
    <property type="component" value="Unassembled WGS sequence"/>
</dbReference>
<sequence>MCCFYRLDTYLFALVWFLILFGAEAAPTSRNHFFAPYIRNFTKQDYQGYNQNWSLCQDTTTGFLYAGNSKGLLEFDGTRWQLYRLPKQAIVRAVAVDQTGRIFTGGLGEIGYWQANQTGILQYHSLTKLIRNKRFAKEEIWNIVVGSDFVFFQSFSTAFLYRLGRMEELRLPGNVLFLYAVKDRYYLQAIGKGLYELVHGKLVALPGTETLAPTAVHTILPLGSDGLLIGTHDHGLFSYRNGRLSPLRHAASQLLQRYQCNKGLALPGGQYAFGTISNGILVTDTTGVVLYSASQREGLQNNTVLSLTLDKQGSLWAGLDDGIDAIAFNYPLKYYSDPNGQLGTPYNAVLYHNRLYLGTNHGVYWCNFLPSGMPVYHLIEGSQGQVWDLTVMDDQLLCGHNSGTYRITDNGGWERLSSQVGGWRLHPLTSRPGFALQGTYTGLGVYQRDGSGQWKYSHAVSGLNEPIRDIWEDSAGQIWLRHAHNGVYAIKLSSDLRKVSSFKWAPAYPEEAQLKRDFGLSGGIRRVFRGWQDEVLFLRQDGNLLVARPDGLKAEFTVSHFSWMDDYENIVPLDSAYYLLCFEKGYALLPRREILTVRNRQLTTKPLIRQLAVVSGSEQRSFTFRDASSLLATLPVLDAGENHLVFRFSLPESIQEPLFSYRLVGLDEHWSDLSKVAEKEYASLQPGQYRFQVRSNADDTFTSLSFEILPPWYQSVWAYWSYFFLFCGLVGLSFYVHRRQVRTHQQKVRQQMEEQLAREQERHRQQLVQLQKEKLEQDVISKAEELANTTMNLIHKNDLLIKLKDEVEKLKDEVQQRQTIDQATGHINQLVKLIDSNLSSRQDWKVFEKNFNKVHEQFFKQLLNQYSGLTPDDLRLAAYLRMNLSSKEVAKLLNITVRGVELKRYRLRKRLNLEPEANLNEFMMAF</sequence>
<dbReference type="SUPFAM" id="SSF46894">
    <property type="entry name" value="C-terminal effector domain of the bipartite response regulators"/>
    <property type="match status" value="1"/>
</dbReference>
<evidence type="ECO:0000313" key="5">
    <source>
        <dbReference type="Proteomes" id="UP000248790"/>
    </source>
</evidence>
<dbReference type="AlphaFoldDB" id="A0A327X6U2"/>
<dbReference type="Gene3D" id="2.60.40.10">
    <property type="entry name" value="Immunoglobulins"/>
    <property type="match status" value="1"/>
</dbReference>
<keyword evidence="5" id="KW-1185">Reference proteome</keyword>
<keyword evidence="2" id="KW-0472">Membrane</keyword>
<dbReference type="InterPro" id="IPR016032">
    <property type="entry name" value="Sig_transdc_resp-reg_C-effctor"/>
</dbReference>
<reference evidence="4 5" key="1">
    <citation type="submission" date="2018-06" db="EMBL/GenBank/DDBJ databases">
        <title>Genomic Encyclopedia of Archaeal and Bacterial Type Strains, Phase II (KMG-II): from individual species to whole genera.</title>
        <authorList>
            <person name="Goeker M."/>
        </authorList>
    </citation>
    <scope>NUCLEOTIDE SEQUENCE [LARGE SCALE GENOMIC DNA]</scope>
    <source>
        <strain evidence="4 5">DSM 21851</strain>
    </source>
</reference>
<protein>
    <submittedName>
        <fullName evidence="4">YXYXY domain-containing protein</fullName>
    </submittedName>
</protein>
<keyword evidence="2" id="KW-1133">Transmembrane helix</keyword>
<name>A0A327X6U2_LARAB</name>
<dbReference type="EMBL" id="QLMC01000001">
    <property type="protein sequence ID" value="RAK01918.1"/>
    <property type="molecule type" value="Genomic_DNA"/>
</dbReference>
<keyword evidence="2" id="KW-0812">Transmembrane</keyword>
<dbReference type="InterPro" id="IPR015943">
    <property type="entry name" value="WD40/YVTN_repeat-like_dom_sf"/>
</dbReference>
<accession>A0A327X6U2</accession>
<dbReference type="OrthoDB" id="9806995at2"/>
<proteinExistence type="predicted"/>
<gene>
    <name evidence="4" type="ORF">LX87_00032</name>
</gene>
<organism evidence="4 5">
    <name type="scientific">Larkinella arboricola</name>
    <dbReference type="NCBI Taxonomy" id="643671"/>
    <lineage>
        <taxon>Bacteria</taxon>
        <taxon>Pseudomonadati</taxon>
        <taxon>Bacteroidota</taxon>
        <taxon>Cytophagia</taxon>
        <taxon>Cytophagales</taxon>
        <taxon>Spirosomataceae</taxon>
        <taxon>Larkinella</taxon>
    </lineage>
</organism>
<dbReference type="GO" id="GO:0006355">
    <property type="term" value="P:regulation of DNA-templated transcription"/>
    <property type="evidence" value="ECO:0007669"/>
    <property type="project" value="InterPro"/>
</dbReference>